<keyword evidence="6 7" id="KW-0472">Membrane</keyword>
<proteinExistence type="inferred from homology"/>
<sequence>MRLTSKKWTRKTEHQFFQSLRDLQQNGYSLCRSLDVLQAMYPKISADLLVVRRILAQGRPLTEALATFVRQGILDELSLVSLHGYQLALLSVIGQRERQQLLQRKRLITVLCYPVLLLLLLSILGAYLSFCLMPQIGAKFCDQMTWWGIGIVCMSSYLIPAWFKRLSKRQQLAWVQRIPVIGPIIQLSVQQGLCIQIGYLLMSGVNLYDVVTYCQGHQRYWLCQLIGPSVANAWEQGQTLERGLNQVQYLPTEAKTLFMRGNPTQQVGRDLVQLAEHLNVRQEQRIQAGLASVQPLLFLVIGLLVVGLYMMLLLPIYDQMLTMGGPE</sequence>
<dbReference type="PANTHER" id="PTHR30012:SF0">
    <property type="entry name" value="TYPE II SECRETION SYSTEM PROTEIN F-RELATED"/>
    <property type="match status" value="1"/>
</dbReference>
<evidence type="ECO:0000259" key="8">
    <source>
        <dbReference type="Pfam" id="PF00482"/>
    </source>
</evidence>
<dbReference type="KEGG" id="wci:WS105_0313"/>
<comment type="similarity">
    <text evidence="2">Belongs to the GSP F family.</text>
</comment>
<dbReference type="KEGG" id="wct:WS74_0315"/>
<dbReference type="Proteomes" id="UP000029079">
    <property type="component" value="Chromosome"/>
</dbReference>
<dbReference type="AlphaFoldDB" id="A0A075TUK5"/>
<keyword evidence="10" id="KW-1185">Reference proteome</keyword>
<feature type="domain" description="Type II secretion system protein GspF" evidence="8">
    <location>
        <begin position="194"/>
        <end position="315"/>
    </location>
</feature>
<reference evidence="10" key="2">
    <citation type="submission" date="2014-08" db="EMBL/GenBank/DDBJ databases">
        <title>Complete genome of Weissella ceti strain WS74 isolated from diseased rainbow trout in Brazil.</title>
        <authorList>
            <person name="Figueiredo H.C.P."/>
            <person name="Leal C.A.G."/>
            <person name="Pereira F.L."/>
            <person name="Soares S.C."/>
            <person name="Dorella F.A."/>
            <person name="Carvalho A.F."/>
            <person name="Azevedo V.A.C."/>
        </authorList>
    </citation>
    <scope>NUCLEOTIDE SEQUENCE [LARGE SCALE GENOMIC DNA]</scope>
    <source>
        <strain evidence="10">WS74</strain>
    </source>
</reference>
<dbReference type="InterPro" id="IPR018076">
    <property type="entry name" value="T2SS_GspF_dom"/>
</dbReference>
<dbReference type="PATRIC" id="fig|759620.7.peg.299"/>
<dbReference type="PANTHER" id="PTHR30012">
    <property type="entry name" value="GENERAL SECRETION PATHWAY PROTEIN"/>
    <property type="match status" value="1"/>
</dbReference>
<dbReference type="KEGG" id="wce:WS08_0315"/>
<evidence type="ECO:0000256" key="6">
    <source>
        <dbReference type="ARBA" id="ARBA00023136"/>
    </source>
</evidence>
<reference evidence="9 10" key="1">
    <citation type="journal article" date="2014" name="Genome Announc.">
        <title>Complete Genome Sequences of Fish Pathogenic Weissella ceti Strains WS74 and WS105.</title>
        <authorList>
            <person name="Figueiredo H.C."/>
            <person name="Leal C.A."/>
            <person name="Dorella F.A."/>
            <person name="Carvalho A.F."/>
            <person name="Soares S.C."/>
            <person name="Pereira F.L."/>
            <person name="Azevedo V.A."/>
        </authorList>
    </citation>
    <scope>NUCLEOTIDE SEQUENCE [LARGE SCALE GENOMIC DNA]</scope>
    <source>
        <strain evidence="9 10">WS74</strain>
    </source>
</reference>
<evidence type="ECO:0000256" key="1">
    <source>
        <dbReference type="ARBA" id="ARBA00004651"/>
    </source>
</evidence>
<evidence type="ECO:0000256" key="4">
    <source>
        <dbReference type="ARBA" id="ARBA00022692"/>
    </source>
</evidence>
<feature type="transmembrane region" description="Helical" evidence="7">
    <location>
        <begin position="107"/>
        <end position="130"/>
    </location>
</feature>
<dbReference type="STRING" id="759620.WS105_0313"/>
<gene>
    <name evidence="9" type="ORF">WS74_0315</name>
</gene>
<keyword evidence="4 7" id="KW-0812">Transmembrane</keyword>
<dbReference type="Pfam" id="PF00482">
    <property type="entry name" value="T2SSF"/>
    <property type="match status" value="1"/>
</dbReference>
<dbReference type="GO" id="GO:0005886">
    <property type="term" value="C:plasma membrane"/>
    <property type="evidence" value="ECO:0007669"/>
    <property type="project" value="UniProtKB-SubCell"/>
</dbReference>
<feature type="transmembrane region" description="Helical" evidence="7">
    <location>
        <begin position="145"/>
        <end position="163"/>
    </location>
</feature>
<evidence type="ECO:0000256" key="3">
    <source>
        <dbReference type="ARBA" id="ARBA00022475"/>
    </source>
</evidence>
<dbReference type="InterPro" id="IPR042094">
    <property type="entry name" value="T2SS_GspF_sf"/>
</dbReference>
<evidence type="ECO:0000256" key="5">
    <source>
        <dbReference type="ARBA" id="ARBA00022989"/>
    </source>
</evidence>
<evidence type="ECO:0000313" key="10">
    <source>
        <dbReference type="Proteomes" id="UP000029079"/>
    </source>
</evidence>
<keyword evidence="5 7" id="KW-1133">Transmembrane helix</keyword>
<comment type="subcellular location">
    <subcellularLocation>
        <location evidence="1">Cell membrane</location>
        <topology evidence="1">Multi-pass membrane protein</topology>
    </subcellularLocation>
</comment>
<feature type="transmembrane region" description="Helical" evidence="7">
    <location>
        <begin position="296"/>
        <end position="317"/>
    </location>
</feature>
<evidence type="ECO:0000313" key="9">
    <source>
        <dbReference type="EMBL" id="AIM62567.1"/>
    </source>
</evidence>
<keyword evidence="3" id="KW-1003">Cell membrane</keyword>
<name>A0A075TUK5_9LACO</name>
<organism evidence="9 10">
    <name type="scientific">Weissella ceti</name>
    <dbReference type="NCBI Taxonomy" id="759620"/>
    <lineage>
        <taxon>Bacteria</taxon>
        <taxon>Bacillati</taxon>
        <taxon>Bacillota</taxon>
        <taxon>Bacilli</taxon>
        <taxon>Lactobacillales</taxon>
        <taxon>Lactobacillaceae</taxon>
        <taxon>Weissella</taxon>
    </lineage>
</organism>
<protein>
    <submittedName>
        <fullName evidence="9">ComG operon protein 1</fullName>
    </submittedName>
</protein>
<accession>A0A075TUK5</accession>
<dbReference type="EMBL" id="CP009223">
    <property type="protein sequence ID" value="AIM62567.1"/>
    <property type="molecule type" value="Genomic_DNA"/>
</dbReference>
<evidence type="ECO:0000256" key="7">
    <source>
        <dbReference type="SAM" id="Phobius"/>
    </source>
</evidence>
<evidence type="ECO:0000256" key="2">
    <source>
        <dbReference type="ARBA" id="ARBA00005745"/>
    </source>
</evidence>
<dbReference type="Gene3D" id="1.20.81.30">
    <property type="entry name" value="Type II secretion system (T2SS), domain F"/>
    <property type="match status" value="1"/>
</dbReference>
<dbReference type="InterPro" id="IPR003004">
    <property type="entry name" value="GspF/PilC"/>
</dbReference>